<dbReference type="Proteomes" id="UP001156873">
    <property type="component" value="Unassembled WGS sequence"/>
</dbReference>
<keyword evidence="10" id="KW-0443">Lipid metabolism</keyword>
<dbReference type="RefSeq" id="WP_280577817.1">
    <property type="nucleotide sequence ID" value="NZ_JARXRO010000014.1"/>
</dbReference>
<accession>A0ABT6JS85</accession>
<dbReference type="PIRSF" id="PIRSF000847">
    <property type="entry name" value="Phos_ph_gly_syn"/>
    <property type="match status" value="1"/>
</dbReference>
<feature type="transmembrane region" description="Helical" evidence="17">
    <location>
        <begin position="7"/>
        <end position="27"/>
    </location>
</feature>
<evidence type="ECO:0000256" key="7">
    <source>
        <dbReference type="ARBA" id="ARBA00022679"/>
    </source>
</evidence>
<evidence type="ECO:0000256" key="16">
    <source>
        <dbReference type="RuleBase" id="RU003750"/>
    </source>
</evidence>
<evidence type="ECO:0000256" key="5">
    <source>
        <dbReference type="ARBA" id="ARBA00014944"/>
    </source>
</evidence>
<dbReference type="EC" id="2.7.8.5" evidence="4 15"/>
<feature type="transmembrane region" description="Helical" evidence="17">
    <location>
        <begin position="166"/>
        <end position="186"/>
    </location>
</feature>
<keyword evidence="7 16" id="KW-0808">Transferase</keyword>
<evidence type="ECO:0000256" key="15">
    <source>
        <dbReference type="NCBIfam" id="TIGR00560"/>
    </source>
</evidence>
<dbReference type="InterPro" id="IPR000462">
    <property type="entry name" value="CDP-OH_P_trans"/>
</dbReference>
<keyword evidence="12" id="KW-0594">Phospholipid biosynthesis</keyword>
<evidence type="ECO:0000256" key="4">
    <source>
        <dbReference type="ARBA" id="ARBA00013170"/>
    </source>
</evidence>
<dbReference type="EMBL" id="JARXRO010000014">
    <property type="protein sequence ID" value="MDH5833544.1"/>
    <property type="molecule type" value="Genomic_DNA"/>
</dbReference>
<dbReference type="PANTHER" id="PTHR14269:SF62">
    <property type="entry name" value="CDP-DIACYLGLYCEROL--GLYCEROL-3-PHOSPHATE 3-PHOSPHATIDYLTRANSFERASE 1, CHLOROPLASTIC"/>
    <property type="match status" value="1"/>
</dbReference>
<comment type="similarity">
    <text evidence="3 16">Belongs to the CDP-alcohol phosphatidyltransferase class-I family.</text>
</comment>
<evidence type="ECO:0000256" key="11">
    <source>
        <dbReference type="ARBA" id="ARBA00023136"/>
    </source>
</evidence>
<proteinExistence type="inferred from homology"/>
<keyword evidence="6" id="KW-0444">Lipid biosynthesis</keyword>
<sequence length="216" mass="23894">MTLTIPTWLTLLRILLIPVLVAVFYMPSQWTNFASAFVFILAAVTDWLDGWIARRFHQYSAFGAFLDPVADKLMVAVALFLIVQGHPTPWMAFWAAVIVGREIAVSALREWMAELGQRATVKVAAIGKVKTIAQMVALSCLLYAINPRHPLQPGTDIWMGQTVFHIGDWLLGAAALLTLWSGLAYLRAAWPVLRAAERSAVDSTRTGGKMRGSTRE</sequence>
<keyword evidence="13" id="KW-1208">Phospholipid metabolism</keyword>
<organism evidence="18 19">
    <name type="scientific">Luteimonas kalidii</name>
    <dbReference type="NCBI Taxonomy" id="3042025"/>
    <lineage>
        <taxon>Bacteria</taxon>
        <taxon>Pseudomonadati</taxon>
        <taxon>Pseudomonadota</taxon>
        <taxon>Gammaproteobacteria</taxon>
        <taxon>Lysobacterales</taxon>
        <taxon>Lysobacteraceae</taxon>
        <taxon>Luteimonas</taxon>
    </lineage>
</organism>
<evidence type="ECO:0000256" key="10">
    <source>
        <dbReference type="ARBA" id="ARBA00023098"/>
    </source>
</evidence>
<evidence type="ECO:0000256" key="8">
    <source>
        <dbReference type="ARBA" id="ARBA00022692"/>
    </source>
</evidence>
<dbReference type="InterPro" id="IPR043130">
    <property type="entry name" value="CDP-OH_PTrfase_TM_dom"/>
</dbReference>
<comment type="caution">
    <text evidence="18">The sequence shown here is derived from an EMBL/GenBank/DDBJ whole genome shotgun (WGS) entry which is preliminary data.</text>
</comment>
<dbReference type="NCBIfam" id="TIGR00560">
    <property type="entry name" value="pgsA"/>
    <property type="match status" value="1"/>
</dbReference>
<evidence type="ECO:0000256" key="2">
    <source>
        <dbReference type="ARBA" id="ARBA00005042"/>
    </source>
</evidence>
<dbReference type="PROSITE" id="PS00379">
    <property type="entry name" value="CDP_ALCOHOL_P_TRANSF"/>
    <property type="match status" value="1"/>
</dbReference>
<keyword evidence="11 17" id="KW-0472">Membrane</keyword>
<dbReference type="Pfam" id="PF01066">
    <property type="entry name" value="CDP-OH_P_transf"/>
    <property type="match status" value="1"/>
</dbReference>
<dbReference type="Gene3D" id="1.20.120.1760">
    <property type="match status" value="1"/>
</dbReference>
<dbReference type="InterPro" id="IPR050324">
    <property type="entry name" value="CDP-alcohol_PTase-I"/>
</dbReference>
<comment type="subcellular location">
    <subcellularLocation>
        <location evidence="1">Membrane</location>
        <topology evidence="1">Multi-pass membrane protein</topology>
    </subcellularLocation>
</comment>
<evidence type="ECO:0000256" key="3">
    <source>
        <dbReference type="ARBA" id="ARBA00010441"/>
    </source>
</evidence>
<evidence type="ECO:0000313" key="19">
    <source>
        <dbReference type="Proteomes" id="UP001156873"/>
    </source>
</evidence>
<dbReference type="PANTHER" id="PTHR14269">
    <property type="entry name" value="CDP-DIACYLGLYCEROL--GLYCEROL-3-PHOSPHATE 3-PHOSPHATIDYLTRANSFERASE-RELATED"/>
    <property type="match status" value="1"/>
</dbReference>
<evidence type="ECO:0000256" key="17">
    <source>
        <dbReference type="SAM" id="Phobius"/>
    </source>
</evidence>
<gene>
    <name evidence="18" type="primary">pgsA</name>
    <name evidence="18" type="ORF">QFW81_06335</name>
</gene>
<evidence type="ECO:0000313" key="18">
    <source>
        <dbReference type="EMBL" id="MDH5833544.1"/>
    </source>
</evidence>
<evidence type="ECO:0000256" key="13">
    <source>
        <dbReference type="ARBA" id="ARBA00023264"/>
    </source>
</evidence>
<name>A0ABT6JS85_9GAMM</name>
<dbReference type="GO" id="GO:0008444">
    <property type="term" value="F:CDP-diacylglycerol-glycerol-3-phosphate 3-phosphatidyltransferase activity"/>
    <property type="evidence" value="ECO:0007669"/>
    <property type="project" value="UniProtKB-EC"/>
</dbReference>
<evidence type="ECO:0000256" key="12">
    <source>
        <dbReference type="ARBA" id="ARBA00023209"/>
    </source>
</evidence>
<comment type="catalytic activity">
    <reaction evidence="14">
        <text>a CDP-1,2-diacyl-sn-glycerol + sn-glycerol 3-phosphate = a 1,2-diacyl-sn-glycero-3-phospho-(1'-sn-glycero-3'-phosphate) + CMP + H(+)</text>
        <dbReference type="Rhea" id="RHEA:12593"/>
        <dbReference type="ChEBI" id="CHEBI:15378"/>
        <dbReference type="ChEBI" id="CHEBI:57597"/>
        <dbReference type="ChEBI" id="CHEBI:58332"/>
        <dbReference type="ChEBI" id="CHEBI:60110"/>
        <dbReference type="ChEBI" id="CHEBI:60377"/>
        <dbReference type="EC" id="2.7.8.5"/>
    </reaction>
</comment>
<protein>
    <recommendedName>
        <fullName evidence="5 15">CDP-diacylglycerol--glycerol-3-phosphate 3-phosphatidyltransferase</fullName>
        <ecNumber evidence="4 15">2.7.8.5</ecNumber>
    </recommendedName>
</protein>
<dbReference type="InterPro" id="IPR004570">
    <property type="entry name" value="Phosphatidylglycerol_P_synth"/>
</dbReference>
<keyword evidence="8 17" id="KW-0812">Transmembrane</keyword>
<evidence type="ECO:0000256" key="1">
    <source>
        <dbReference type="ARBA" id="ARBA00004141"/>
    </source>
</evidence>
<feature type="transmembrane region" description="Helical" evidence="17">
    <location>
        <begin position="33"/>
        <end position="52"/>
    </location>
</feature>
<evidence type="ECO:0000256" key="9">
    <source>
        <dbReference type="ARBA" id="ARBA00022989"/>
    </source>
</evidence>
<keyword evidence="19" id="KW-1185">Reference proteome</keyword>
<comment type="pathway">
    <text evidence="2">Phospholipid metabolism; phosphatidylglycerol biosynthesis; phosphatidylglycerol from CDP-diacylglycerol: step 1/2.</text>
</comment>
<keyword evidence="9 17" id="KW-1133">Transmembrane helix</keyword>
<reference evidence="18 19" key="1">
    <citation type="submission" date="2023-04" db="EMBL/GenBank/DDBJ databases">
        <title>Luteimonas sp. M1R5S59.</title>
        <authorList>
            <person name="Sun J.-Q."/>
        </authorList>
    </citation>
    <scope>NUCLEOTIDE SEQUENCE [LARGE SCALE GENOMIC DNA]</scope>
    <source>
        <strain evidence="18 19">M1R5S59</strain>
    </source>
</reference>
<evidence type="ECO:0000256" key="6">
    <source>
        <dbReference type="ARBA" id="ARBA00022516"/>
    </source>
</evidence>
<evidence type="ECO:0000256" key="14">
    <source>
        <dbReference type="ARBA" id="ARBA00048586"/>
    </source>
</evidence>
<feature type="transmembrane region" description="Helical" evidence="17">
    <location>
        <begin position="129"/>
        <end position="146"/>
    </location>
</feature>
<dbReference type="InterPro" id="IPR048254">
    <property type="entry name" value="CDP_ALCOHOL_P_TRANSF_CS"/>
</dbReference>